<dbReference type="Gene3D" id="3.30.565.10">
    <property type="entry name" value="Histidine kinase-like ATPase, C-terminal domain"/>
    <property type="match status" value="1"/>
</dbReference>
<dbReference type="EMBL" id="VYSG01000001">
    <property type="protein sequence ID" value="NEG69694.1"/>
    <property type="molecule type" value="Genomic_DNA"/>
</dbReference>
<evidence type="ECO:0000256" key="2">
    <source>
        <dbReference type="ARBA" id="ARBA00004236"/>
    </source>
</evidence>
<protein>
    <recommendedName>
        <fullName evidence="3">histidine kinase</fullName>
        <ecNumber evidence="3">2.7.13.3</ecNumber>
    </recommendedName>
</protein>
<feature type="domain" description="Histidine kinase" evidence="7">
    <location>
        <begin position="153"/>
        <end position="407"/>
    </location>
</feature>
<evidence type="ECO:0000256" key="1">
    <source>
        <dbReference type="ARBA" id="ARBA00000085"/>
    </source>
</evidence>
<dbReference type="PANTHER" id="PTHR43547">
    <property type="entry name" value="TWO-COMPONENT HISTIDINE KINASE"/>
    <property type="match status" value="1"/>
</dbReference>
<dbReference type="InterPro" id="IPR005467">
    <property type="entry name" value="His_kinase_dom"/>
</dbReference>
<dbReference type="CDD" id="cd00082">
    <property type="entry name" value="HisKA"/>
    <property type="match status" value="1"/>
</dbReference>
<keyword evidence="9" id="KW-1185">Reference proteome</keyword>
<dbReference type="Pfam" id="PF02518">
    <property type="entry name" value="HATPase_c"/>
    <property type="match status" value="1"/>
</dbReference>
<evidence type="ECO:0000256" key="6">
    <source>
        <dbReference type="ARBA" id="ARBA00023012"/>
    </source>
</evidence>
<dbReference type="SUPFAM" id="SSF55874">
    <property type="entry name" value="ATPase domain of HSP90 chaperone/DNA topoisomerase II/histidine kinase"/>
    <property type="match status" value="1"/>
</dbReference>
<dbReference type="AlphaFoldDB" id="A0A6I5NEB0"/>
<dbReference type="Pfam" id="PF00512">
    <property type="entry name" value="HisKA"/>
    <property type="match status" value="1"/>
</dbReference>
<dbReference type="GO" id="GO:0005886">
    <property type="term" value="C:plasma membrane"/>
    <property type="evidence" value="ECO:0007669"/>
    <property type="project" value="UniProtKB-SubCell"/>
</dbReference>
<dbReference type="InterPro" id="IPR036890">
    <property type="entry name" value="HATPase_C_sf"/>
</dbReference>
<evidence type="ECO:0000313" key="8">
    <source>
        <dbReference type="EMBL" id="NEG69694.1"/>
    </source>
</evidence>
<evidence type="ECO:0000259" key="7">
    <source>
        <dbReference type="PROSITE" id="PS50109"/>
    </source>
</evidence>
<dbReference type="CDD" id="cd00075">
    <property type="entry name" value="HATPase"/>
    <property type="match status" value="1"/>
</dbReference>
<comment type="catalytic activity">
    <reaction evidence="1">
        <text>ATP + protein L-histidine = ADP + protein N-phospho-L-histidine.</text>
        <dbReference type="EC" id="2.7.13.3"/>
    </reaction>
</comment>
<name>A0A6I5NEB0_9BIFI</name>
<dbReference type="PROSITE" id="PS50109">
    <property type="entry name" value="HIS_KIN"/>
    <property type="match status" value="1"/>
</dbReference>
<dbReference type="GO" id="GO:0000155">
    <property type="term" value="F:phosphorelay sensor kinase activity"/>
    <property type="evidence" value="ECO:0007669"/>
    <property type="project" value="InterPro"/>
</dbReference>
<gene>
    <name evidence="8" type="ORF">F6S87_03505</name>
</gene>
<keyword evidence="4" id="KW-0597">Phosphoprotein</keyword>
<evidence type="ECO:0000256" key="3">
    <source>
        <dbReference type="ARBA" id="ARBA00012438"/>
    </source>
</evidence>
<dbReference type="InterPro" id="IPR036097">
    <property type="entry name" value="HisK_dim/P_sf"/>
</dbReference>
<dbReference type="Gene3D" id="1.10.287.130">
    <property type="match status" value="1"/>
</dbReference>
<keyword evidence="5 8" id="KW-0418">Kinase</keyword>
<dbReference type="PANTHER" id="PTHR43547:SF2">
    <property type="entry name" value="HYBRID SIGNAL TRANSDUCTION HISTIDINE KINASE C"/>
    <property type="match status" value="1"/>
</dbReference>
<dbReference type="SMART" id="SM00387">
    <property type="entry name" value="HATPase_c"/>
    <property type="match status" value="1"/>
</dbReference>
<dbReference type="SUPFAM" id="SSF47384">
    <property type="entry name" value="Homodimeric domain of signal transducing histidine kinase"/>
    <property type="match status" value="1"/>
</dbReference>
<dbReference type="SMART" id="SM00388">
    <property type="entry name" value="HisKA"/>
    <property type="match status" value="1"/>
</dbReference>
<dbReference type="EC" id="2.7.13.3" evidence="3"/>
<dbReference type="Proteomes" id="UP000469292">
    <property type="component" value="Unassembled WGS sequence"/>
</dbReference>
<sequence length="407" mass="42458">MFFSRSRRRQPTADRGAVASVFGDVSPRRQGALTDSLVSMLPVALVVVGADGTVVSADRRAVGFGVAEPAGDPSLPRPRLLDAELRDLLALVRADGQRRERDVELPDGRLLHATVGQLEPGEGSGSSPLFAILLDDVTGRRLADRRQREFVTNVSHELKTPTGAISLLAETIVDATGGSGAPDMTDGTETADGNIDIGAVRYFAGRILAESRRLADIVGSLIELGHANAAANGTVAGRAPEPVDVVAAADEAIGATAAAAQAKDIAVTLFADGHPTALADPAAVAVVLKNLVENAIRYSPPGSPVRVALSTESDGGNDSRGRVVIRVIDEGIGISPADRQHIFERFFRADRSRARDGADAAGSAGMTGGSGLGLAIVKRYVEHNHGTIKVWSREHHGSTFTVTFPAA</sequence>
<comment type="subcellular location">
    <subcellularLocation>
        <location evidence="2">Cell membrane</location>
    </subcellularLocation>
</comment>
<keyword evidence="6" id="KW-0902">Two-component regulatory system</keyword>
<evidence type="ECO:0000256" key="5">
    <source>
        <dbReference type="ARBA" id="ARBA00022777"/>
    </source>
</evidence>
<dbReference type="InterPro" id="IPR003594">
    <property type="entry name" value="HATPase_dom"/>
</dbReference>
<keyword evidence="5 8" id="KW-0808">Transferase</keyword>
<dbReference type="PRINTS" id="PR00344">
    <property type="entry name" value="BCTRLSENSOR"/>
</dbReference>
<comment type="caution">
    <text evidence="8">The sequence shown here is derived from an EMBL/GenBank/DDBJ whole genome shotgun (WGS) entry which is preliminary data.</text>
</comment>
<organism evidence="8 9">
    <name type="scientific">Bifidobacterium choloepi</name>
    <dbReference type="NCBI Taxonomy" id="2614131"/>
    <lineage>
        <taxon>Bacteria</taxon>
        <taxon>Bacillati</taxon>
        <taxon>Actinomycetota</taxon>
        <taxon>Actinomycetes</taxon>
        <taxon>Bifidobacteriales</taxon>
        <taxon>Bifidobacteriaceae</taxon>
        <taxon>Bifidobacterium</taxon>
    </lineage>
</organism>
<dbReference type="RefSeq" id="WP_163227233.1">
    <property type="nucleotide sequence ID" value="NZ_VYSG01000001.1"/>
</dbReference>
<dbReference type="InterPro" id="IPR004358">
    <property type="entry name" value="Sig_transdc_His_kin-like_C"/>
</dbReference>
<evidence type="ECO:0000256" key="4">
    <source>
        <dbReference type="ARBA" id="ARBA00022553"/>
    </source>
</evidence>
<dbReference type="InterPro" id="IPR003661">
    <property type="entry name" value="HisK_dim/P_dom"/>
</dbReference>
<reference evidence="8 9" key="1">
    <citation type="submission" date="2019-09" db="EMBL/GenBank/DDBJ databases">
        <title>Phylogenetic characterization of a novel taxon of the genus Bifidobacterium: Bifidobacterium choloepi sp. nov.</title>
        <authorList>
            <person name="Modesto M."/>
            <person name="Satti M."/>
        </authorList>
    </citation>
    <scope>NUCLEOTIDE SEQUENCE [LARGE SCALE GENOMIC DNA]</scope>
    <source>
        <strain evidence="8 9">BRDM6</strain>
    </source>
</reference>
<evidence type="ECO:0000313" key="9">
    <source>
        <dbReference type="Proteomes" id="UP000469292"/>
    </source>
</evidence>
<accession>A0A6I5NEB0</accession>
<proteinExistence type="predicted"/>